<comment type="caution">
    <text evidence="1">The sequence shown here is derived from an EMBL/GenBank/DDBJ whole genome shotgun (WGS) entry which is preliminary data.</text>
</comment>
<sequence length="63" mass="7240">MSSEKGIGESKWFKAVFKIADVVYVPSRDFTFYFNAEDDHAHLDSKPLSAERLDDIQAQTMQQ</sequence>
<accession>A0A4R0RGD0</accession>
<dbReference type="AlphaFoldDB" id="A0A4R0RGD0"/>
<organism evidence="1 2">
    <name type="scientific">Steccherinum ochraceum</name>
    <dbReference type="NCBI Taxonomy" id="92696"/>
    <lineage>
        <taxon>Eukaryota</taxon>
        <taxon>Fungi</taxon>
        <taxon>Dikarya</taxon>
        <taxon>Basidiomycota</taxon>
        <taxon>Agaricomycotina</taxon>
        <taxon>Agaricomycetes</taxon>
        <taxon>Polyporales</taxon>
        <taxon>Steccherinaceae</taxon>
        <taxon>Steccherinum</taxon>
    </lineage>
</organism>
<dbReference type="EMBL" id="RWJN01000139">
    <property type="protein sequence ID" value="TCD66336.1"/>
    <property type="molecule type" value="Genomic_DNA"/>
</dbReference>
<protein>
    <submittedName>
        <fullName evidence="1">Uncharacterized protein</fullName>
    </submittedName>
</protein>
<evidence type="ECO:0000313" key="2">
    <source>
        <dbReference type="Proteomes" id="UP000292702"/>
    </source>
</evidence>
<keyword evidence="2" id="KW-1185">Reference proteome</keyword>
<name>A0A4R0RGD0_9APHY</name>
<proteinExistence type="predicted"/>
<evidence type="ECO:0000313" key="1">
    <source>
        <dbReference type="EMBL" id="TCD66336.1"/>
    </source>
</evidence>
<dbReference type="Proteomes" id="UP000292702">
    <property type="component" value="Unassembled WGS sequence"/>
</dbReference>
<gene>
    <name evidence="1" type="ORF">EIP91_001485</name>
</gene>
<reference evidence="1 2" key="1">
    <citation type="submission" date="2018-11" db="EMBL/GenBank/DDBJ databases">
        <title>Genome assembly of Steccherinum ochraceum LE-BIN_3174, the white-rot fungus of the Steccherinaceae family (The Residual Polyporoid clade, Polyporales, Basidiomycota).</title>
        <authorList>
            <person name="Fedorova T.V."/>
            <person name="Glazunova O.A."/>
            <person name="Landesman E.O."/>
            <person name="Moiseenko K.V."/>
            <person name="Psurtseva N.V."/>
            <person name="Savinova O.S."/>
            <person name="Shakhova N.V."/>
            <person name="Tyazhelova T.V."/>
            <person name="Vasina D.V."/>
        </authorList>
    </citation>
    <scope>NUCLEOTIDE SEQUENCE [LARGE SCALE GENOMIC DNA]</scope>
    <source>
        <strain evidence="1 2">LE-BIN_3174</strain>
    </source>
</reference>